<dbReference type="EMBL" id="GANO01000550">
    <property type="protein sequence ID" value="JAB59321.1"/>
    <property type="molecule type" value="mRNA"/>
</dbReference>
<dbReference type="InterPro" id="IPR008373">
    <property type="entry name" value="Saposin"/>
</dbReference>
<comment type="subcellular location">
    <subcellularLocation>
        <location evidence="1">Secreted</location>
    </subcellularLocation>
</comment>
<dbReference type="PROSITE" id="PS50015">
    <property type="entry name" value="SAP_B"/>
    <property type="match status" value="8"/>
</dbReference>
<accession>U5ENL5</accession>
<keyword evidence="5" id="KW-1015">Disulfide bond</keyword>
<feature type="domain" description="Saposin B-type" evidence="8">
    <location>
        <begin position="422"/>
        <end position="503"/>
    </location>
</feature>
<reference evidence="10" key="1">
    <citation type="journal article" date="2014" name="Insect Biochem. Mol. Biol.">
        <title>An insight into the sialome of the frog biting fly, Corethrella appendiculata.</title>
        <authorList>
            <person name="Ribeiro J.M.C."/>
            <person name="Chagas A.C."/>
            <person name="Pham V.M."/>
            <person name="Lounibos L.P."/>
            <person name="Calvo E."/>
        </authorList>
    </citation>
    <scope>NUCLEOTIDE SEQUENCE</scope>
    <source>
        <tissue evidence="10">Salivary glands</tissue>
    </source>
</reference>
<dbReference type="Pfam" id="PF03489">
    <property type="entry name" value="SapB_2"/>
    <property type="match status" value="7"/>
</dbReference>
<dbReference type="InterPro" id="IPR008138">
    <property type="entry name" value="SapB_2"/>
</dbReference>
<sequence>MKILISAICGLIFGTLICATPVDHVLGAKECTWGPTHWCANFQNAKQCNAMKHCIQTVWEKQIVPVDNDEICKICLDMVRQARDQLESNETQSDLKAVFEGSCNLIPIKMVRKECDKLADDFVPQLVEALSSQMNPNVVCSVAGLCNNAAIDKMLEEMPAQKPMNIESVEIIDNVGESNKFTCGKCNRIGQEIANKFHNSDRDDVLQGFLRACGQLSSFSDACSNIVLIYFNEIYDHMSKNLNADSICHLTGVCSGKYHQHEDSSDADMIEIRPMSDVGFIPVGAKDDDIPCKLCEQLIDHLRDLLIANTTESEFKQVLEGVCKQTKTFKDECLSIVDQYYDVIYNTLVNGLDANGACFMIGICPKGDGTAVVDSAPFMPIVSSRVVLGENEPKLTNVEIAQAQLPIDKLMGAPLSMSLIENGGLCTLCEYFLHFVQEKLSDGATEDEIKNVFNESCLRLPKTMSGPCAEFVEVYGDAIMALIIQGIDPRDMCPRLKFCPSIQDAEIFAPEQIEVTIDSQGGKDKPQCPLCLLACKELRDKIKSDKSKENIKNSLKSLCSHLNSKLKMECDDFVETYSSELVEMLVSDFTEQEICVYLKLCDDNKPNMSTLNIQTIELKPPVATLSGDIETNEIPDNTVNGQVVDTFNVEYEANPECLLCKEIIKEAEKKTINKKSRESIIDALDAACNRLRKYQKVCIKYINSHGDKIADLIIQELAPEAICRELTLCVAEDDELDVDEALMVDYVVDPVDAVSIEQQKQSNNPVTGDSSQCVMCEFIMVKVEQELSDKTNEQEIENVVRSICSHLPNTITKQCDKLIDQYGNFIIKLLSTLPPKQVCTELKLCQPKFDADLDGSAKDIIECAVCHGAVDTLDHILKDKTIDTDIDDYVSQACNTKFMPKKYMKKCVEVVESYGVSIIKQLEDDIEQHNVCINIGMCFPDNFNKFDHLNSEEDIIKPVHIPKEHLLGANECTYGPTHFCSKKEIAEKCNAVEYCAKKKVGLWSD</sequence>
<dbReference type="GO" id="GO:0005576">
    <property type="term" value="C:extracellular region"/>
    <property type="evidence" value="ECO:0007669"/>
    <property type="project" value="UniProtKB-SubCell"/>
</dbReference>
<dbReference type="InterPro" id="IPR008139">
    <property type="entry name" value="SaposinB_dom"/>
</dbReference>
<proteinExistence type="evidence at transcript level"/>
<feature type="chain" id="PRO_5004660058" evidence="7">
    <location>
        <begin position="20"/>
        <end position="1005"/>
    </location>
</feature>
<feature type="domain" description="Saposin A-type" evidence="9">
    <location>
        <begin position="24"/>
        <end position="64"/>
    </location>
</feature>
<feature type="domain" description="Saposin B-type" evidence="8">
    <location>
        <begin position="769"/>
        <end position="849"/>
    </location>
</feature>
<dbReference type="Pfam" id="PF05184">
    <property type="entry name" value="SapB_1"/>
    <property type="match status" value="5"/>
</dbReference>
<evidence type="ECO:0000259" key="8">
    <source>
        <dbReference type="PROSITE" id="PS50015"/>
    </source>
</evidence>
<feature type="domain" description="Saposin B-type" evidence="8">
    <location>
        <begin position="68"/>
        <end position="150"/>
    </location>
</feature>
<keyword evidence="4" id="KW-0677">Repeat</keyword>
<dbReference type="SMART" id="SM00162">
    <property type="entry name" value="SAPA"/>
    <property type="match status" value="2"/>
</dbReference>
<dbReference type="PANTHER" id="PTHR11480">
    <property type="entry name" value="SAPOSIN-RELATED"/>
    <property type="match status" value="1"/>
</dbReference>
<dbReference type="GO" id="GO:0006665">
    <property type="term" value="P:sphingolipid metabolic process"/>
    <property type="evidence" value="ECO:0007669"/>
    <property type="project" value="InterPro"/>
</dbReference>
<dbReference type="AlphaFoldDB" id="U5ENL5"/>
<evidence type="ECO:0000256" key="6">
    <source>
        <dbReference type="ARBA" id="ARBA00023180"/>
    </source>
</evidence>
<evidence type="ECO:0000256" key="3">
    <source>
        <dbReference type="ARBA" id="ARBA00022729"/>
    </source>
</evidence>
<dbReference type="SMART" id="SM00741">
    <property type="entry name" value="SapB"/>
    <property type="match status" value="8"/>
</dbReference>
<dbReference type="Gene3D" id="1.10.225.10">
    <property type="entry name" value="Saposin-like"/>
    <property type="match status" value="8"/>
</dbReference>
<evidence type="ECO:0000256" key="1">
    <source>
        <dbReference type="ARBA" id="ARBA00004613"/>
    </source>
</evidence>
<keyword evidence="6" id="KW-0325">Glycoprotein</keyword>
<feature type="domain" description="Saposin A-type" evidence="9">
    <location>
        <begin position="965"/>
        <end position="1005"/>
    </location>
</feature>
<feature type="domain" description="Saposin B-type" evidence="8">
    <location>
        <begin position="653"/>
        <end position="733"/>
    </location>
</feature>
<dbReference type="Pfam" id="PF02199">
    <property type="entry name" value="SapA"/>
    <property type="match status" value="2"/>
</dbReference>
<feature type="domain" description="Saposin B-type" evidence="8">
    <location>
        <begin position="288"/>
        <end position="368"/>
    </location>
</feature>
<name>U5ENL5_9DIPT</name>
<dbReference type="InterPro" id="IPR003119">
    <property type="entry name" value="SAP_A"/>
</dbReference>
<dbReference type="PRINTS" id="PR01797">
    <property type="entry name" value="SAPOSIN"/>
</dbReference>
<keyword evidence="3 7" id="KW-0732">Signal</keyword>
<feature type="signal peptide" evidence="7">
    <location>
        <begin position="1"/>
        <end position="19"/>
    </location>
</feature>
<protein>
    <submittedName>
        <fullName evidence="10">Putative saposin-related protein</fullName>
    </submittedName>
</protein>
<evidence type="ECO:0000259" key="9">
    <source>
        <dbReference type="PROSITE" id="PS51110"/>
    </source>
</evidence>
<evidence type="ECO:0000313" key="10">
    <source>
        <dbReference type="EMBL" id="JAB59321.1"/>
    </source>
</evidence>
<feature type="domain" description="Saposin B-type" evidence="8">
    <location>
        <begin position="524"/>
        <end position="605"/>
    </location>
</feature>
<dbReference type="InterPro" id="IPR007856">
    <property type="entry name" value="SapB_1"/>
</dbReference>
<organism evidence="10">
    <name type="scientific">Corethrella appendiculata</name>
    <dbReference type="NCBI Taxonomy" id="1370023"/>
    <lineage>
        <taxon>Eukaryota</taxon>
        <taxon>Metazoa</taxon>
        <taxon>Ecdysozoa</taxon>
        <taxon>Arthropoda</taxon>
        <taxon>Hexapoda</taxon>
        <taxon>Insecta</taxon>
        <taxon>Pterygota</taxon>
        <taxon>Neoptera</taxon>
        <taxon>Endopterygota</taxon>
        <taxon>Diptera</taxon>
        <taxon>Nematocera</taxon>
        <taxon>Culicoidea</taxon>
        <taxon>Chaoboridae</taxon>
        <taxon>Corethrella</taxon>
    </lineage>
</organism>
<evidence type="ECO:0000256" key="2">
    <source>
        <dbReference type="ARBA" id="ARBA00022525"/>
    </source>
</evidence>
<dbReference type="InterPro" id="IPR051428">
    <property type="entry name" value="Sphingo_Act-Surfact_Prot"/>
</dbReference>
<keyword evidence="2" id="KW-0964">Secreted</keyword>
<dbReference type="FunFam" id="1.10.225.10:FF:000002">
    <property type="entry name" value="prosaposin isoform X2"/>
    <property type="match status" value="2"/>
</dbReference>
<dbReference type="PANTHER" id="PTHR11480:SF3">
    <property type="entry name" value="BCDNA.GH08312"/>
    <property type="match status" value="1"/>
</dbReference>
<dbReference type="GO" id="GO:0016020">
    <property type="term" value="C:membrane"/>
    <property type="evidence" value="ECO:0007669"/>
    <property type="project" value="GOC"/>
</dbReference>
<dbReference type="PROSITE" id="PS51110">
    <property type="entry name" value="SAP_A"/>
    <property type="match status" value="2"/>
</dbReference>
<evidence type="ECO:0000256" key="7">
    <source>
        <dbReference type="SAM" id="SignalP"/>
    </source>
</evidence>
<feature type="domain" description="Saposin B-type" evidence="8">
    <location>
        <begin position="179"/>
        <end position="258"/>
    </location>
</feature>
<feature type="domain" description="Saposin B-type" evidence="8">
    <location>
        <begin position="859"/>
        <end position="942"/>
    </location>
</feature>
<dbReference type="InterPro" id="IPR011001">
    <property type="entry name" value="Saposin-like"/>
</dbReference>
<evidence type="ECO:0000256" key="5">
    <source>
        <dbReference type="ARBA" id="ARBA00023157"/>
    </source>
</evidence>
<dbReference type="SUPFAM" id="SSF47862">
    <property type="entry name" value="Saposin"/>
    <property type="match status" value="7"/>
</dbReference>
<evidence type="ECO:0000256" key="4">
    <source>
        <dbReference type="ARBA" id="ARBA00022737"/>
    </source>
</evidence>
<dbReference type="GO" id="GO:0005764">
    <property type="term" value="C:lysosome"/>
    <property type="evidence" value="ECO:0007669"/>
    <property type="project" value="InterPro"/>
</dbReference>